<keyword evidence="5 6" id="KW-0472">Membrane</keyword>
<feature type="transmembrane region" description="Helical" evidence="6">
    <location>
        <begin position="5"/>
        <end position="25"/>
    </location>
</feature>
<dbReference type="InterPro" id="IPR050638">
    <property type="entry name" value="AA-Vitamin_Transporters"/>
</dbReference>
<dbReference type="PANTHER" id="PTHR32322:SF2">
    <property type="entry name" value="EAMA DOMAIN-CONTAINING PROTEIN"/>
    <property type="match status" value="1"/>
</dbReference>
<evidence type="ECO:0000313" key="8">
    <source>
        <dbReference type="EMBL" id="CAB3795059.1"/>
    </source>
</evidence>
<feature type="transmembrane region" description="Helical" evidence="6">
    <location>
        <begin position="65"/>
        <end position="84"/>
    </location>
</feature>
<dbReference type="EMBL" id="CADIKM010000020">
    <property type="protein sequence ID" value="CAB3795059.1"/>
    <property type="molecule type" value="Genomic_DNA"/>
</dbReference>
<accession>A0A6S7D3L8</accession>
<evidence type="ECO:0000256" key="1">
    <source>
        <dbReference type="ARBA" id="ARBA00004141"/>
    </source>
</evidence>
<evidence type="ECO:0000256" key="6">
    <source>
        <dbReference type="SAM" id="Phobius"/>
    </source>
</evidence>
<feature type="transmembrane region" description="Helical" evidence="6">
    <location>
        <begin position="258"/>
        <end position="279"/>
    </location>
</feature>
<organism evidence="8 9">
    <name type="scientific">Pararobbsia alpina</name>
    <dbReference type="NCBI Taxonomy" id="621374"/>
    <lineage>
        <taxon>Bacteria</taxon>
        <taxon>Pseudomonadati</taxon>
        <taxon>Pseudomonadota</taxon>
        <taxon>Betaproteobacteria</taxon>
        <taxon>Burkholderiales</taxon>
        <taxon>Burkholderiaceae</taxon>
        <taxon>Pararobbsia</taxon>
    </lineage>
</organism>
<dbReference type="AlphaFoldDB" id="A0A6S7D3L8"/>
<dbReference type="Pfam" id="PF00892">
    <property type="entry name" value="EamA"/>
    <property type="match status" value="1"/>
</dbReference>
<dbReference type="RefSeq" id="WP_175106332.1">
    <property type="nucleotide sequence ID" value="NZ_CADIKM010000020.1"/>
</dbReference>
<feature type="transmembrane region" description="Helical" evidence="6">
    <location>
        <begin position="122"/>
        <end position="144"/>
    </location>
</feature>
<feature type="transmembrane region" description="Helical" evidence="6">
    <location>
        <begin position="156"/>
        <end position="174"/>
    </location>
</feature>
<feature type="domain" description="EamA" evidence="7">
    <location>
        <begin position="3"/>
        <end position="137"/>
    </location>
</feature>
<evidence type="ECO:0000256" key="2">
    <source>
        <dbReference type="ARBA" id="ARBA00007362"/>
    </source>
</evidence>
<keyword evidence="3 6" id="KW-0812">Transmembrane</keyword>
<dbReference type="GO" id="GO:0016020">
    <property type="term" value="C:membrane"/>
    <property type="evidence" value="ECO:0007669"/>
    <property type="project" value="UniProtKB-SubCell"/>
</dbReference>
<gene>
    <name evidence="8" type="primary">ytfF</name>
    <name evidence="8" type="ORF">LMG28138_03804</name>
</gene>
<dbReference type="Proteomes" id="UP000494115">
    <property type="component" value="Unassembled WGS sequence"/>
</dbReference>
<evidence type="ECO:0000259" key="7">
    <source>
        <dbReference type="Pfam" id="PF00892"/>
    </source>
</evidence>
<protein>
    <submittedName>
        <fullName evidence="8">Inner membrane protein YtfF</fullName>
    </submittedName>
</protein>
<evidence type="ECO:0000256" key="3">
    <source>
        <dbReference type="ARBA" id="ARBA00022692"/>
    </source>
</evidence>
<feature type="transmembrane region" description="Helical" evidence="6">
    <location>
        <begin position="227"/>
        <end position="246"/>
    </location>
</feature>
<feature type="transmembrane region" description="Helical" evidence="6">
    <location>
        <begin position="90"/>
        <end position="110"/>
    </location>
</feature>
<dbReference type="PANTHER" id="PTHR32322">
    <property type="entry name" value="INNER MEMBRANE TRANSPORTER"/>
    <property type="match status" value="1"/>
</dbReference>
<feature type="transmembrane region" description="Helical" evidence="6">
    <location>
        <begin position="285"/>
        <end position="305"/>
    </location>
</feature>
<keyword evidence="9" id="KW-1185">Reference proteome</keyword>
<feature type="transmembrane region" description="Helical" evidence="6">
    <location>
        <begin position="31"/>
        <end position="53"/>
    </location>
</feature>
<evidence type="ECO:0000256" key="4">
    <source>
        <dbReference type="ARBA" id="ARBA00022989"/>
    </source>
</evidence>
<dbReference type="InterPro" id="IPR037185">
    <property type="entry name" value="EmrE-like"/>
</dbReference>
<proteinExistence type="inferred from homology"/>
<comment type="subcellular location">
    <subcellularLocation>
        <location evidence="1">Membrane</location>
        <topology evidence="1">Multi-pass membrane protein</topology>
    </subcellularLocation>
</comment>
<name>A0A6S7D3L8_9BURK</name>
<comment type="similarity">
    <text evidence="2">Belongs to the EamA transporter family.</text>
</comment>
<dbReference type="SUPFAM" id="SSF103481">
    <property type="entry name" value="Multidrug resistance efflux transporter EmrE"/>
    <property type="match status" value="2"/>
</dbReference>
<evidence type="ECO:0000313" key="9">
    <source>
        <dbReference type="Proteomes" id="UP000494115"/>
    </source>
</evidence>
<dbReference type="InterPro" id="IPR000620">
    <property type="entry name" value="EamA_dom"/>
</dbReference>
<sequence>MQRGVIYGILAGALWGTVFLAPRLLADFSPWLLSAGRYIMYGAVSLLAAVPLARTVWPKLTWRDALTLLRLALTGNLVYYVFLAESVHRVGIAPASLIIGVLPVTVTLVGRRDHGAVPLTRLALPLGLVLLGIICINIDVFASGVPVQRVELGTQIVGLLCAVGALASWTWFAVENSRYLQRHPRFTGHEWSTLWGIATGLLGLVLWLVITALPAGSVQAILPASQWHTFWIVNLVLAIGASWLGNGLWNAAAKRLPLTLSGQMIVFETLFALVYGFIYDERLPRGLEIAAIVLLLIGVSWSVSLHSRDDPHPHRIEDDAQVSTH</sequence>
<keyword evidence="4 6" id="KW-1133">Transmembrane helix</keyword>
<feature type="transmembrane region" description="Helical" evidence="6">
    <location>
        <begin position="194"/>
        <end position="215"/>
    </location>
</feature>
<reference evidence="8 9" key="1">
    <citation type="submission" date="2020-04" db="EMBL/GenBank/DDBJ databases">
        <authorList>
            <person name="De Canck E."/>
        </authorList>
    </citation>
    <scope>NUCLEOTIDE SEQUENCE [LARGE SCALE GENOMIC DNA]</scope>
    <source>
        <strain evidence="8 9">LMG 28138</strain>
    </source>
</reference>
<evidence type="ECO:0000256" key="5">
    <source>
        <dbReference type="ARBA" id="ARBA00023136"/>
    </source>
</evidence>